<evidence type="ECO:0000313" key="3">
    <source>
        <dbReference type="Proteomes" id="UP000663870"/>
    </source>
</evidence>
<reference evidence="2" key="1">
    <citation type="submission" date="2021-02" db="EMBL/GenBank/DDBJ databases">
        <authorList>
            <person name="Nowell W R."/>
        </authorList>
    </citation>
    <scope>NUCLEOTIDE SEQUENCE</scope>
</reference>
<dbReference type="AlphaFoldDB" id="A0A815I7C7"/>
<dbReference type="EMBL" id="CAJNOL010001439">
    <property type="protein sequence ID" value="CAF1359991.1"/>
    <property type="molecule type" value="Genomic_DNA"/>
</dbReference>
<dbReference type="EMBL" id="CAJNOH010000840">
    <property type="protein sequence ID" value="CAF1134414.1"/>
    <property type="molecule type" value="Genomic_DNA"/>
</dbReference>
<proteinExistence type="predicted"/>
<evidence type="ECO:0000313" key="2">
    <source>
        <dbReference type="EMBL" id="CAF1359991.1"/>
    </source>
</evidence>
<name>A0A815I7C7_9BILA</name>
<gene>
    <name evidence="2" type="ORF">JXQ802_LOCUS32569</name>
    <name evidence="1" type="ORF">PYM288_LOCUS21387</name>
</gene>
<keyword evidence="3" id="KW-1185">Reference proteome</keyword>
<comment type="caution">
    <text evidence="2">The sequence shown here is derived from an EMBL/GenBank/DDBJ whole genome shotgun (WGS) entry which is preliminary data.</text>
</comment>
<evidence type="ECO:0000313" key="1">
    <source>
        <dbReference type="EMBL" id="CAF1134414.1"/>
    </source>
</evidence>
<protein>
    <recommendedName>
        <fullName evidence="4">C2 domain-containing protein</fullName>
    </recommendedName>
</protein>
<dbReference type="Proteomes" id="UP000663870">
    <property type="component" value="Unassembled WGS sequence"/>
</dbReference>
<evidence type="ECO:0008006" key="4">
    <source>
        <dbReference type="Google" id="ProtNLM"/>
    </source>
</evidence>
<sequence length="338" mass="38119">MTKLKAFMTQFYKLNPAQTLKGHQHRSTHSIALLNYCENSVGTAQLPGVCYMYGNRHLIPFAQQPGGDHAQYLCQQNGDQTLISNKYVLGTVNVTTNPSWNENFRFEFYEESGELICIITSQNYRCDDASRHMSRSSNQYDKVLYSCFSFSISVVIHRSLTAVHIYYRYSPTEDLRIEIIIYGIGGGRTVNDIQIMQHDSLIHRSSGLCVAFSRTCDFENGVRGSRRRTFTATLAAQLCSIFLKKAYNKIKELFIPASQTSVSHAKAACIRDLRVSNNKAFATSMIVFLLHDGLYRKTMNNVLFGNQALQIVQAIKQASASAHREAMTLITNTTMNLA</sequence>
<dbReference type="Proteomes" id="UP000663854">
    <property type="component" value="Unassembled WGS sequence"/>
</dbReference>
<organism evidence="2 3">
    <name type="scientific">Rotaria sordida</name>
    <dbReference type="NCBI Taxonomy" id="392033"/>
    <lineage>
        <taxon>Eukaryota</taxon>
        <taxon>Metazoa</taxon>
        <taxon>Spiralia</taxon>
        <taxon>Gnathifera</taxon>
        <taxon>Rotifera</taxon>
        <taxon>Eurotatoria</taxon>
        <taxon>Bdelloidea</taxon>
        <taxon>Philodinida</taxon>
        <taxon>Philodinidae</taxon>
        <taxon>Rotaria</taxon>
    </lineage>
</organism>
<accession>A0A815I7C7</accession>